<reference evidence="1 2" key="1">
    <citation type="submission" date="2019-08" db="EMBL/GenBank/DDBJ databases">
        <title>Bacillus genomes from the desert of Cuatro Cienegas, Coahuila.</title>
        <authorList>
            <person name="Olmedo-Alvarez G."/>
        </authorList>
    </citation>
    <scope>NUCLEOTIDE SEQUENCE [LARGE SCALE GENOMIC DNA]</scope>
    <source>
        <strain evidence="1 2">CH87b_3T</strain>
    </source>
</reference>
<comment type="caution">
    <text evidence="1">The sequence shown here is derived from an EMBL/GenBank/DDBJ whole genome shotgun (WGS) entry which is preliminary data.</text>
</comment>
<sequence length="51" mass="5655">MKIVIAPNSFKGSMTSIAEAEAIRRGIHQINPSLKQSSSQWLMVVKVRSMP</sequence>
<keyword evidence="1" id="KW-0418">Kinase</keyword>
<organism evidence="1 2">
    <name type="scientific">Rossellomorea aquimaris</name>
    <dbReference type="NCBI Taxonomy" id="189382"/>
    <lineage>
        <taxon>Bacteria</taxon>
        <taxon>Bacillati</taxon>
        <taxon>Bacillota</taxon>
        <taxon>Bacilli</taxon>
        <taxon>Bacillales</taxon>
        <taxon>Bacillaceae</taxon>
        <taxon>Rossellomorea</taxon>
    </lineage>
</organism>
<gene>
    <name evidence="1" type="ORF">FZC85_23560</name>
</gene>
<dbReference type="GO" id="GO:0031388">
    <property type="term" value="P:organic acid phosphorylation"/>
    <property type="evidence" value="ECO:0007669"/>
    <property type="project" value="InterPro"/>
</dbReference>
<evidence type="ECO:0000313" key="1">
    <source>
        <dbReference type="EMBL" id="TYS77222.1"/>
    </source>
</evidence>
<evidence type="ECO:0000313" key="2">
    <source>
        <dbReference type="Proteomes" id="UP000324269"/>
    </source>
</evidence>
<dbReference type="InterPro" id="IPR004381">
    <property type="entry name" value="Glycerate_kinase"/>
</dbReference>
<protein>
    <submittedName>
        <fullName evidence="1">Glycerate kinase</fullName>
    </submittedName>
</protein>
<dbReference type="AlphaFoldDB" id="A0A5D4TDD4"/>
<dbReference type="Gene3D" id="3.40.50.10350">
    <property type="entry name" value="Glycerate kinase, domain 1"/>
    <property type="match status" value="1"/>
</dbReference>
<proteinExistence type="predicted"/>
<accession>A0A5D4TDD4</accession>
<dbReference type="Proteomes" id="UP000324269">
    <property type="component" value="Unassembled WGS sequence"/>
</dbReference>
<dbReference type="InterPro" id="IPR036129">
    <property type="entry name" value="Glycerate_kinase_sf"/>
</dbReference>
<dbReference type="SUPFAM" id="SSF110738">
    <property type="entry name" value="Glycerate kinase I"/>
    <property type="match status" value="1"/>
</dbReference>
<dbReference type="InterPro" id="IPR018197">
    <property type="entry name" value="Glycerate_kinase_RE-like"/>
</dbReference>
<dbReference type="GO" id="GO:0008887">
    <property type="term" value="F:glycerate kinase activity"/>
    <property type="evidence" value="ECO:0007669"/>
    <property type="project" value="InterPro"/>
</dbReference>
<dbReference type="OrthoDB" id="9774290at2"/>
<dbReference type="EMBL" id="VTEZ01000019">
    <property type="protein sequence ID" value="TYS77222.1"/>
    <property type="molecule type" value="Genomic_DNA"/>
</dbReference>
<keyword evidence="1" id="KW-0808">Transferase</keyword>
<name>A0A5D4TDD4_9BACI</name>
<dbReference type="Pfam" id="PF02595">
    <property type="entry name" value="Gly_kinase"/>
    <property type="match status" value="1"/>
</dbReference>